<dbReference type="InterPro" id="IPR041997">
    <property type="entry name" value="Ribosomal_eL6_KOW"/>
</dbReference>
<dbReference type="PANTHER" id="PTHR10715">
    <property type="entry name" value="60S RIBOSOMAL PROTEIN L6"/>
    <property type="match status" value="1"/>
</dbReference>
<dbReference type="AlphaFoldDB" id="A0A8H5FE63"/>
<evidence type="ECO:0000256" key="3">
    <source>
        <dbReference type="ARBA" id="ARBA00023274"/>
    </source>
</evidence>
<evidence type="ECO:0000256" key="1">
    <source>
        <dbReference type="ARBA" id="ARBA00010592"/>
    </source>
</evidence>
<dbReference type="GO" id="GO:0000027">
    <property type="term" value="P:ribosomal large subunit assembly"/>
    <property type="evidence" value="ECO:0007669"/>
    <property type="project" value="TreeGrafter"/>
</dbReference>
<keyword evidence="3" id="KW-0687">Ribonucleoprotein</keyword>
<dbReference type="GO" id="GO:0002181">
    <property type="term" value="P:cytoplasmic translation"/>
    <property type="evidence" value="ECO:0007669"/>
    <property type="project" value="TreeGrafter"/>
</dbReference>
<sequence length="238" mass="25730">MARSKEIAPGVGRLSRSQVFAKRGLFKGQKKTEKIAADAAPETVEKTVGGANNGGKRLVPTSKAPRFYPADDVRVPKKSRKAPKAAGLRSSITPGTVLILLAGRFRGKRVVFLKQLDSGLLLVTGPYKVNGVPLRRVNQAYVIATSTQIDISAVQVDEKINDAYFAKTAAKKAASAEAEFFEDGKPKAKEAFPASKAADQKEVDKAVIEAIKKTEYLAKYLKASWGLSKGQFPHQLVF</sequence>
<dbReference type="InterPro" id="IPR000915">
    <property type="entry name" value="60S_ribosomal_eL6"/>
</dbReference>
<comment type="similarity">
    <text evidence="1">Belongs to the eukaryotic ribosomal protein eL6 family.</text>
</comment>
<dbReference type="Gene3D" id="2.30.30.30">
    <property type="match status" value="1"/>
</dbReference>
<dbReference type="EMBL" id="JAACJK010000109">
    <property type="protein sequence ID" value="KAF5333509.1"/>
    <property type="molecule type" value="Genomic_DNA"/>
</dbReference>
<dbReference type="Proteomes" id="UP000541558">
    <property type="component" value="Unassembled WGS sequence"/>
</dbReference>
<dbReference type="PANTHER" id="PTHR10715:SF0">
    <property type="entry name" value="LARGE RIBOSOMAL SUBUNIT PROTEIN EL6"/>
    <property type="match status" value="1"/>
</dbReference>
<dbReference type="SUPFAM" id="SSF50104">
    <property type="entry name" value="Translation proteins SH3-like domain"/>
    <property type="match status" value="1"/>
</dbReference>
<dbReference type="GO" id="GO:0003723">
    <property type="term" value="F:RNA binding"/>
    <property type="evidence" value="ECO:0007669"/>
    <property type="project" value="TreeGrafter"/>
</dbReference>
<keyword evidence="5" id="KW-1185">Reference proteome</keyword>
<dbReference type="CDD" id="cd13156">
    <property type="entry name" value="KOW_RPL6"/>
    <property type="match status" value="1"/>
</dbReference>
<evidence type="ECO:0000256" key="2">
    <source>
        <dbReference type="ARBA" id="ARBA00022980"/>
    </source>
</evidence>
<gene>
    <name evidence="4" type="ORF">D9611_002440</name>
</gene>
<dbReference type="FunFam" id="2.30.30.30:FF:000014">
    <property type="entry name" value="60S ribosomal protein L6"/>
    <property type="match status" value="1"/>
</dbReference>
<dbReference type="InterPro" id="IPR014722">
    <property type="entry name" value="Rib_uL2_dom2"/>
</dbReference>
<comment type="caution">
    <text evidence="4">The sequence shown here is derived from an EMBL/GenBank/DDBJ whole genome shotgun (WGS) entry which is preliminary data.</text>
</comment>
<dbReference type="GO" id="GO:0022625">
    <property type="term" value="C:cytosolic large ribosomal subunit"/>
    <property type="evidence" value="ECO:0007669"/>
    <property type="project" value="TreeGrafter"/>
</dbReference>
<protein>
    <submittedName>
        <fullName evidence="4">Uncharacterized protein</fullName>
    </submittedName>
</protein>
<dbReference type="GO" id="GO:0003735">
    <property type="term" value="F:structural constituent of ribosome"/>
    <property type="evidence" value="ECO:0007669"/>
    <property type="project" value="InterPro"/>
</dbReference>
<keyword evidence="2" id="KW-0689">Ribosomal protein</keyword>
<dbReference type="OrthoDB" id="2436667at2759"/>
<organism evidence="4 5">
    <name type="scientific">Ephemerocybe angulata</name>
    <dbReference type="NCBI Taxonomy" id="980116"/>
    <lineage>
        <taxon>Eukaryota</taxon>
        <taxon>Fungi</taxon>
        <taxon>Dikarya</taxon>
        <taxon>Basidiomycota</taxon>
        <taxon>Agaricomycotina</taxon>
        <taxon>Agaricomycetes</taxon>
        <taxon>Agaricomycetidae</taxon>
        <taxon>Agaricales</taxon>
        <taxon>Agaricineae</taxon>
        <taxon>Psathyrellaceae</taxon>
        <taxon>Ephemerocybe</taxon>
    </lineage>
</organism>
<accession>A0A8H5FE63</accession>
<evidence type="ECO:0000313" key="5">
    <source>
        <dbReference type="Proteomes" id="UP000541558"/>
    </source>
</evidence>
<dbReference type="InterPro" id="IPR008991">
    <property type="entry name" value="Translation_prot_SH3-like_sf"/>
</dbReference>
<name>A0A8H5FE63_9AGAR</name>
<reference evidence="4 5" key="1">
    <citation type="journal article" date="2020" name="ISME J.">
        <title>Uncovering the hidden diversity of litter-decomposition mechanisms in mushroom-forming fungi.</title>
        <authorList>
            <person name="Floudas D."/>
            <person name="Bentzer J."/>
            <person name="Ahren D."/>
            <person name="Johansson T."/>
            <person name="Persson P."/>
            <person name="Tunlid A."/>
        </authorList>
    </citation>
    <scope>NUCLEOTIDE SEQUENCE [LARGE SCALE GENOMIC DNA]</scope>
    <source>
        <strain evidence="4 5">CBS 175.51</strain>
    </source>
</reference>
<dbReference type="Pfam" id="PF01159">
    <property type="entry name" value="Ribosomal_L6e"/>
    <property type="match status" value="1"/>
</dbReference>
<evidence type="ECO:0000313" key="4">
    <source>
        <dbReference type="EMBL" id="KAF5333509.1"/>
    </source>
</evidence>
<proteinExistence type="inferred from homology"/>